<dbReference type="InterPro" id="IPR036875">
    <property type="entry name" value="Znf_CCHC_sf"/>
</dbReference>
<feature type="compositionally biased region" description="Polar residues" evidence="2">
    <location>
        <begin position="18"/>
        <end position="32"/>
    </location>
</feature>
<feature type="region of interest" description="Disordered" evidence="2">
    <location>
        <begin position="1"/>
        <end position="38"/>
    </location>
</feature>
<dbReference type="EMBL" id="QXFV01002884">
    <property type="protein sequence ID" value="KAE8982233.1"/>
    <property type="molecule type" value="Genomic_DNA"/>
</dbReference>
<evidence type="ECO:0000256" key="2">
    <source>
        <dbReference type="SAM" id="MobiDB-lite"/>
    </source>
</evidence>
<gene>
    <name evidence="4" type="ORF">PR001_g23791</name>
</gene>
<dbReference type="GO" id="GO:0008270">
    <property type="term" value="F:zinc ion binding"/>
    <property type="evidence" value="ECO:0007669"/>
    <property type="project" value="UniProtKB-KW"/>
</dbReference>
<dbReference type="SMART" id="SM00343">
    <property type="entry name" value="ZnF_C2HC"/>
    <property type="match status" value="1"/>
</dbReference>
<protein>
    <recommendedName>
        <fullName evidence="3">CCHC-type domain-containing protein</fullName>
    </recommendedName>
</protein>
<evidence type="ECO:0000313" key="5">
    <source>
        <dbReference type="Proteomes" id="UP000429607"/>
    </source>
</evidence>
<organism evidence="4 5">
    <name type="scientific">Phytophthora rubi</name>
    <dbReference type="NCBI Taxonomy" id="129364"/>
    <lineage>
        <taxon>Eukaryota</taxon>
        <taxon>Sar</taxon>
        <taxon>Stramenopiles</taxon>
        <taxon>Oomycota</taxon>
        <taxon>Peronosporomycetes</taxon>
        <taxon>Peronosporales</taxon>
        <taxon>Peronosporaceae</taxon>
        <taxon>Phytophthora</taxon>
    </lineage>
</organism>
<name>A0A6A3IRY3_9STRA</name>
<dbReference type="PROSITE" id="PS50158">
    <property type="entry name" value="ZF_CCHC"/>
    <property type="match status" value="1"/>
</dbReference>
<dbReference type="InterPro" id="IPR021109">
    <property type="entry name" value="Peptidase_aspartic_dom_sf"/>
</dbReference>
<dbReference type="AlphaFoldDB" id="A0A6A3IRY3"/>
<feature type="non-terminal residue" evidence="4">
    <location>
        <position position="333"/>
    </location>
</feature>
<reference evidence="4 5" key="1">
    <citation type="submission" date="2018-09" db="EMBL/GenBank/DDBJ databases">
        <title>Genomic investigation of the strawberry pathogen Phytophthora fragariae indicates pathogenicity is determined by transcriptional variation in three key races.</title>
        <authorList>
            <person name="Adams T.M."/>
            <person name="Armitage A.D."/>
            <person name="Sobczyk M.K."/>
            <person name="Bates H.J."/>
            <person name="Dunwell J.M."/>
            <person name="Nellist C.F."/>
            <person name="Harrison R.J."/>
        </authorList>
    </citation>
    <scope>NUCLEOTIDE SEQUENCE [LARGE SCALE GENOMIC DNA]</scope>
    <source>
        <strain evidence="4 5">SCRP249</strain>
    </source>
</reference>
<dbReference type="InterPro" id="IPR001878">
    <property type="entry name" value="Znf_CCHC"/>
</dbReference>
<dbReference type="Proteomes" id="UP000429607">
    <property type="component" value="Unassembled WGS sequence"/>
</dbReference>
<evidence type="ECO:0000313" key="4">
    <source>
        <dbReference type="EMBL" id="KAE8982233.1"/>
    </source>
</evidence>
<dbReference type="SUPFAM" id="SSF57756">
    <property type="entry name" value="Retrovirus zinc finger-like domains"/>
    <property type="match status" value="1"/>
</dbReference>
<evidence type="ECO:0000259" key="3">
    <source>
        <dbReference type="PROSITE" id="PS50158"/>
    </source>
</evidence>
<dbReference type="GO" id="GO:0003676">
    <property type="term" value="F:nucleic acid binding"/>
    <property type="evidence" value="ECO:0007669"/>
    <property type="project" value="InterPro"/>
</dbReference>
<keyword evidence="1" id="KW-0863">Zinc-finger</keyword>
<keyword evidence="1" id="KW-0479">Metal-binding</keyword>
<dbReference type="Gene3D" id="2.40.70.10">
    <property type="entry name" value="Acid Proteases"/>
    <property type="match status" value="1"/>
</dbReference>
<sequence length="333" mass="36634">MFLARSSSHKQGPRKTESTTAPSNRSQTSSGASVARSKRTCLKCGSEAHRVKECPQTKAGEAEALLREWREKNSRKGGTLQQGKPFTPVHPIKALQLAEIPLEAGSSCMARVENAVDLSNVLLDSGADVNVVSRGLIKRLQEQGVTVHVEKQEPHKLATFDGGVFEVTQMVHLDVIQIQTTAGPLLLRRTPAWVFEQDTTRQVLILSRPVMERLGYSVDAILARACDTQPEWDLQDLAGAEGKPFEDIHLIRDVGLHGPDPDLRAATPGLLDSDVLRLAAVGSQRKYSLQLARSQVIKATTFFSNGLLARTRYFYRCGCFDTLWLFCTSAQKG</sequence>
<proteinExistence type="predicted"/>
<keyword evidence="1" id="KW-0862">Zinc</keyword>
<feature type="domain" description="CCHC-type" evidence="3">
    <location>
        <begin position="41"/>
        <end position="56"/>
    </location>
</feature>
<evidence type="ECO:0000256" key="1">
    <source>
        <dbReference type="PROSITE-ProRule" id="PRU00047"/>
    </source>
</evidence>
<comment type="caution">
    <text evidence="4">The sequence shown here is derived from an EMBL/GenBank/DDBJ whole genome shotgun (WGS) entry which is preliminary data.</text>
</comment>
<accession>A0A6A3IRY3</accession>